<dbReference type="EMBL" id="JANAVB010029618">
    <property type="protein sequence ID" value="KAJ6814582.1"/>
    <property type="molecule type" value="Genomic_DNA"/>
</dbReference>
<keyword evidence="8" id="KW-0799">Topoisomerase</keyword>
<dbReference type="PRINTS" id="PR01550">
    <property type="entry name" value="TOP6AFAMILY"/>
</dbReference>
<evidence type="ECO:0000256" key="3">
    <source>
        <dbReference type="ARBA" id="ARBA00004123"/>
    </source>
</evidence>
<organism evidence="13 14">
    <name type="scientific">Iris pallida</name>
    <name type="common">Sweet iris</name>
    <dbReference type="NCBI Taxonomy" id="29817"/>
    <lineage>
        <taxon>Eukaryota</taxon>
        <taxon>Viridiplantae</taxon>
        <taxon>Streptophyta</taxon>
        <taxon>Embryophyta</taxon>
        <taxon>Tracheophyta</taxon>
        <taxon>Spermatophyta</taxon>
        <taxon>Magnoliopsida</taxon>
        <taxon>Liliopsida</taxon>
        <taxon>Asparagales</taxon>
        <taxon>Iridaceae</taxon>
        <taxon>Iridoideae</taxon>
        <taxon>Irideae</taxon>
        <taxon>Iris</taxon>
    </lineage>
</organism>
<dbReference type="InterPro" id="IPR002815">
    <property type="entry name" value="Spo11/TopoVI_A"/>
</dbReference>
<keyword evidence="9" id="KW-0238">DNA-binding</keyword>
<evidence type="ECO:0000256" key="9">
    <source>
        <dbReference type="ARBA" id="ARBA00023125"/>
    </source>
</evidence>
<keyword evidence="11" id="KW-0539">Nucleus</keyword>
<comment type="cofactor">
    <cofactor evidence="2">
        <name>Mg(2+)</name>
        <dbReference type="ChEBI" id="CHEBI:18420"/>
    </cofactor>
</comment>
<evidence type="ECO:0000256" key="4">
    <source>
        <dbReference type="ARBA" id="ARBA00006559"/>
    </source>
</evidence>
<reference evidence="13" key="2">
    <citation type="submission" date="2023-04" db="EMBL/GenBank/DDBJ databases">
        <authorList>
            <person name="Bruccoleri R.E."/>
            <person name="Oakeley E.J."/>
            <person name="Faust A.-M."/>
            <person name="Dessus-Babus S."/>
            <person name="Altorfer M."/>
            <person name="Burckhardt D."/>
            <person name="Oertli M."/>
            <person name="Naumann U."/>
            <person name="Petersen F."/>
            <person name="Wong J."/>
        </authorList>
    </citation>
    <scope>NUCLEOTIDE SEQUENCE</scope>
    <source>
        <strain evidence="13">GSM-AAB239-AS_SAM_17_03QT</strain>
        <tissue evidence="13">Leaf</tissue>
    </source>
</reference>
<comment type="similarity">
    <text evidence="4">Belongs to the TOP6A family.</text>
</comment>
<evidence type="ECO:0000256" key="6">
    <source>
        <dbReference type="ARBA" id="ARBA00022723"/>
    </source>
</evidence>
<name>A0AAX6FDY8_IRIPA</name>
<dbReference type="Proteomes" id="UP001140949">
    <property type="component" value="Unassembled WGS sequence"/>
</dbReference>
<evidence type="ECO:0000256" key="7">
    <source>
        <dbReference type="ARBA" id="ARBA00022842"/>
    </source>
</evidence>
<dbReference type="SUPFAM" id="SSF56726">
    <property type="entry name" value="DNA topoisomerase IV, alpha subunit"/>
    <property type="match status" value="1"/>
</dbReference>
<comment type="caution">
    <text evidence="13">The sequence shown here is derived from an EMBL/GenBank/DDBJ whole genome shotgun (WGS) entry which is preliminary data.</text>
</comment>
<dbReference type="PRINTS" id="PR01551">
    <property type="entry name" value="SPO11HOMOLOG"/>
</dbReference>
<dbReference type="GO" id="GO:0000228">
    <property type="term" value="C:nuclear chromosome"/>
    <property type="evidence" value="ECO:0007669"/>
    <property type="project" value="TreeGrafter"/>
</dbReference>
<dbReference type="PANTHER" id="PTHR10848:SF3">
    <property type="entry name" value="MEIOTIC RECOMBINATION PROTEIN SPO11-1"/>
    <property type="match status" value="1"/>
</dbReference>
<dbReference type="FunFam" id="3.40.1360.10:FF:000003">
    <property type="entry name" value="DNA topoisomerase 6 subunit A"/>
    <property type="match status" value="1"/>
</dbReference>
<evidence type="ECO:0000259" key="12">
    <source>
        <dbReference type="Pfam" id="PF21180"/>
    </source>
</evidence>
<evidence type="ECO:0000256" key="5">
    <source>
        <dbReference type="ARBA" id="ARBA00012895"/>
    </source>
</evidence>
<dbReference type="GO" id="GO:0003677">
    <property type="term" value="F:DNA binding"/>
    <property type="evidence" value="ECO:0007669"/>
    <property type="project" value="UniProtKB-KW"/>
</dbReference>
<evidence type="ECO:0000313" key="14">
    <source>
        <dbReference type="Proteomes" id="UP001140949"/>
    </source>
</evidence>
<sequence>MGWLKFVEAGRAIHCIRNPNTAYPIPVCMEEVEGIVSVAKYVLVVEKETVFQRLANDSFCDRNHCIVITGRGYPDVPTRRFLRYLVDQLQLPVYCLVDSDPYGFDILTTYKFGSMTMAYDAKLMRVAEIQWLGVFPSELEKYQVPARCLIQLTAEDKKKAEAMMLRCYLHREAPQWRSELEIMLQKGVKFEIEALSVFSLSFLAEEYIPAKVRSGEYI</sequence>
<evidence type="ECO:0000256" key="8">
    <source>
        <dbReference type="ARBA" id="ARBA00023029"/>
    </source>
</evidence>
<evidence type="ECO:0000256" key="10">
    <source>
        <dbReference type="ARBA" id="ARBA00023235"/>
    </source>
</evidence>
<proteinExistence type="inferred from homology"/>
<protein>
    <recommendedName>
        <fullName evidence="5">DNA topoisomerase (ATP-hydrolyzing)</fullName>
        <ecNumber evidence="5">5.6.2.2</ecNumber>
    </recommendedName>
</protein>
<keyword evidence="7" id="KW-0460">Magnesium</keyword>
<dbReference type="EC" id="5.6.2.2" evidence="5"/>
<keyword evidence="14" id="KW-1185">Reference proteome</keyword>
<dbReference type="Gene3D" id="3.40.1360.10">
    <property type="match status" value="1"/>
</dbReference>
<keyword evidence="6" id="KW-0479">Metal-binding</keyword>
<dbReference type="AlphaFoldDB" id="A0AAX6FDY8"/>
<dbReference type="GO" id="GO:0000706">
    <property type="term" value="P:meiotic DNA double-strand break processing"/>
    <property type="evidence" value="ECO:0007669"/>
    <property type="project" value="TreeGrafter"/>
</dbReference>
<keyword evidence="10" id="KW-0413">Isomerase</keyword>
<dbReference type="GO" id="GO:0007131">
    <property type="term" value="P:reciprocal meiotic recombination"/>
    <property type="evidence" value="ECO:0007669"/>
    <property type="project" value="TreeGrafter"/>
</dbReference>
<accession>A0AAX6FDY8</accession>
<dbReference type="InterPro" id="IPR034136">
    <property type="entry name" value="TOPRIM_Topo6A/Spo11"/>
</dbReference>
<dbReference type="InterPro" id="IPR013048">
    <property type="entry name" value="Meiotic_Spo11"/>
</dbReference>
<comment type="catalytic activity">
    <reaction evidence="1">
        <text>ATP-dependent breakage, passage and rejoining of double-stranded DNA.</text>
        <dbReference type="EC" id="5.6.2.2"/>
    </reaction>
</comment>
<evidence type="ECO:0000313" key="13">
    <source>
        <dbReference type="EMBL" id="KAJ6814582.1"/>
    </source>
</evidence>
<evidence type="ECO:0000256" key="11">
    <source>
        <dbReference type="ARBA" id="ARBA00023242"/>
    </source>
</evidence>
<feature type="domain" description="Topoisomerase 6 subunit A/Spo11 TOPRIM" evidence="12">
    <location>
        <begin position="41"/>
        <end position="212"/>
    </location>
</feature>
<gene>
    <name evidence="13" type="ORF">M6B38_138850</name>
</gene>
<dbReference type="CDD" id="cd00223">
    <property type="entry name" value="TOPRIM_TopoIIB_SPO"/>
    <property type="match status" value="1"/>
</dbReference>
<dbReference type="GO" id="GO:0042138">
    <property type="term" value="P:meiotic DNA double-strand break formation"/>
    <property type="evidence" value="ECO:0007669"/>
    <property type="project" value="InterPro"/>
</dbReference>
<dbReference type="GO" id="GO:0046872">
    <property type="term" value="F:metal ion binding"/>
    <property type="evidence" value="ECO:0007669"/>
    <property type="project" value="UniProtKB-KW"/>
</dbReference>
<dbReference type="InterPro" id="IPR036078">
    <property type="entry name" value="Spo11/TopoVI_A_sf"/>
</dbReference>
<dbReference type="PANTHER" id="PTHR10848">
    <property type="entry name" value="MEIOTIC RECOMBINATION PROTEIN SPO11"/>
    <property type="match status" value="1"/>
</dbReference>
<evidence type="ECO:0000256" key="2">
    <source>
        <dbReference type="ARBA" id="ARBA00001946"/>
    </source>
</evidence>
<dbReference type="GO" id="GO:0003918">
    <property type="term" value="F:DNA topoisomerase type II (double strand cut, ATP-hydrolyzing) activity"/>
    <property type="evidence" value="ECO:0007669"/>
    <property type="project" value="UniProtKB-EC"/>
</dbReference>
<dbReference type="Pfam" id="PF21180">
    <property type="entry name" value="TOP6A-Spo11_Toprim"/>
    <property type="match status" value="1"/>
</dbReference>
<reference evidence="13" key="1">
    <citation type="journal article" date="2023" name="GigaByte">
        <title>Genome assembly of the bearded iris, Iris pallida Lam.</title>
        <authorList>
            <person name="Bruccoleri R.E."/>
            <person name="Oakeley E.J."/>
            <person name="Faust A.M.E."/>
            <person name="Altorfer M."/>
            <person name="Dessus-Babus S."/>
            <person name="Burckhardt D."/>
            <person name="Oertli M."/>
            <person name="Naumann U."/>
            <person name="Petersen F."/>
            <person name="Wong J."/>
        </authorList>
    </citation>
    <scope>NUCLEOTIDE SEQUENCE</scope>
    <source>
        <strain evidence="13">GSM-AAB239-AS_SAM_17_03QT</strain>
    </source>
</reference>
<comment type="subcellular location">
    <subcellularLocation>
        <location evidence="3">Nucleus</location>
    </subcellularLocation>
</comment>
<evidence type="ECO:0000256" key="1">
    <source>
        <dbReference type="ARBA" id="ARBA00000185"/>
    </source>
</evidence>